<proteinExistence type="predicted"/>
<gene>
    <name evidence="2" type="ORF">HHUSO_G29418</name>
</gene>
<dbReference type="Proteomes" id="UP001369086">
    <property type="component" value="Unassembled WGS sequence"/>
</dbReference>
<organism evidence="2 3">
    <name type="scientific">Huso huso</name>
    <name type="common">Beluga</name>
    <name type="synonym">Acipenser huso</name>
    <dbReference type="NCBI Taxonomy" id="61971"/>
    <lineage>
        <taxon>Eukaryota</taxon>
        <taxon>Metazoa</taxon>
        <taxon>Chordata</taxon>
        <taxon>Craniata</taxon>
        <taxon>Vertebrata</taxon>
        <taxon>Euteleostomi</taxon>
        <taxon>Actinopterygii</taxon>
        <taxon>Chondrostei</taxon>
        <taxon>Acipenseriformes</taxon>
        <taxon>Acipenseridae</taxon>
        <taxon>Huso</taxon>
    </lineage>
</organism>
<accession>A0ABR0YFW5</accession>
<comment type="caution">
    <text evidence="2">The sequence shown here is derived from an EMBL/GenBank/DDBJ whole genome shotgun (WGS) entry which is preliminary data.</text>
</comment>
<evidence type="ECO:0000313" key="3">
    <source>
        <dbReference type="Proteomes" id="UP001369086"/>
    </source>
</evidence>
<feature type="chain" id="PRO_5046811764" evidence="1">
    <location>
        <begin position="26"/>
        <end position="584"/>
    </location>
</feature>
<sequence length="584" mass="68747">MEKNNWSLLIIYLFFQCQIFQVCLLKNNTADVSFRKNYVKEENNYSSMKVHQRQKRWVGLLIQISLEATDSALTVVNSLKGGCVYRPNICIYRDNIVKFEIQEQNLSRILNEKYESLLTNIEKFATSVFQNIEINRHIEDIVTTGAHVNFCMSLLNSKIKLEEFKINNSVVMHFPNVSEYFIEKFYKEREVYFKNLDIAQKASSLLYLVNRLTFKSLNRIISKISFAWSSKSMLKEETFKTFYHKYTQEYLSQWKVKSGVFIGPVTLSETLKAKVRGFVKTASIYIRDSAKDFYKSKTFWGTTAVSLTGAVISQSLQAQRYIQIENEMKNLVENHKSLLLSLKTIEQNITDAMQDVDEKWQISLDFFRNMTSYINDTKSSFEEIPTEHQFKLKYMPSLQKLLENNFENINVSNILMKQRIFLNYLTEMKESIKKVKAVFLLELHLLLGTERELHHNREVDDIVAIINGHLDNDETMHQKVDKKRVICQIAEWIEQNYYDYYNLTYFRQNCPNYFDMDVIEAERLKLKKTTTVLNSILMVCEMSQFNQCPPLSHISEVLNLSEEETKRKIKSLKPHLTMFNGIEL</sequence>
<name>A0ABR0YFW5_HUSHU</name>
<keyword evidence="3" id="KW-1185">Reference proteome</keyword>
<feature type="signal peptide" evidence="1">
    <location>
        <begin position="1"/>
        <end position="25"/>
    </location>
</feature>
<protein>
    <submittedName>
        <fullName evidence="2">Uncharacterized protein</fullName>
    </submittedName>
</protein>
<evidence type="ECO:0000313" key="2">
    <source>
        <dbReference type="EMBL" id="KAK6471537.1"/>
    </source>
</evidence>
<dbReference type="EMBL" id="JAHFZB010000031">
    <property type="protein sequence ID" value="KAK6471537.1"/>
    <property type="molecule type" value="Genomic_DNA"/>
</dbReference>
<keyword evidence="1" id="KW-0732">Signal</keyword>
<reference evidence="2 3" key="1">
    <citation type="submission" date="2021-05" db="EMBL/GenBank/DDBJ databases">
        <authorList>
            <person name="Zahm M."/>
            <person name="Klopp C."/>
            <person name="Cabau C."/>
            <person name="Kuhl H."/>
            <person name="Suciu R."/>
            <person name="Ciorpac M."/>
            <person name="Holostenco D."/>
            <person name="Gessner J."/>
            <person name="Wuertz S."/>
            <person name="Hohne C."/>
            <person name="Stock M."/>
            <person name="Gislard M."/>
            <person name="Lluch J."/>
            <person name="Milhes M."/>
            <person name="Lampietro C."/>
            <person name="Lopez Roques C."/>
            <person name="Donnadieu C."/>
            <person name="Du K."/>
            <person name="Schartl M."/>
            <person name="Guiguen Y."/>
        </authorList>
    </citation>
    <scope>NUCLEOTIDE SEQUENCE [LARGE SCALE GENOMIC DNA]</scope>
    <source>
        <strain evidence="2">Hh-F2</strain>
        <tissue evidence="2">Blood</tissue>
    </source>
</reference>
<evidence type="ECO:0000256" key="1">
    <source>
        <dbReference type="SAM" id="SignalP"/>
    </source>
</evidence>